<dbReference type="GO" id="GO:0005758">
    <property type="term" value="C:mitochondrial intermembrane space"/>
    <property type="evidence" value="ECO:0007669"/>
    <property type="project" value="UniProtKB-SubCell"/>
</dbReference>
<evidence type="ECO:0000256" key="11">
    <source>
        <dbReference type="ARBA" id="ARBA00023098"/>
    </source>
</evidence>
<evidence type="ECO:0000256" key="7">
    <source>
        <dbReference type="ARBA" id="ARBA00022741"/>
    </source>
</evidence>
<keyword evidence="6" id="KW-0808">Transferase</keyword>
<dbReference type="Gene3D" id="3.40.50.10330">
    <property type="entry name" value="Probable inorganic polyphosphate/atp-NAD kinase, domain 1"/>
    <property type="match status" value="1"/>
</dbReference>
<comment type="caution">
    <text evidence="31">The sequence shown here is derived from an EMBL/GenBank/DDBJ whole genome shotgun (WGS) entry which is preliminary data.</text>
</comment>
<evidence type="ECO:0000313" key="31">
    <source>
        <dbReference type="EMBL" id="CAH2241575.1"/>
    </source>
</evidence>
<comment type="catalytic activity">
    <reaction evidence="17">
        <text>1-(9Z-octadecenoyl)-sn-glycerol + ATP = 1-(9Z-octadecenoyl)-sn-glycero-3-phosphate + ADP + H(+)</text>
        <dbReference type="Rhea" id="RHEA:41079"/>
        <dbReference type="ChEBI" id="CHEBI:15378"/>
        <dbReference type="ChEBI" id="CHEBI:30616"/>
        <dbReference type="ChEBI" id="CHEBI:74544"/>
        <dbReference type="ChEBI" id="CHEBI:75757"/>
        <dbReference type="ChEBI" id="CHEBI:456216"/>
    </reaction>
    <physiologicalReaction direction="left-to-right" evidence="17">
        <dbReference type="Rhea" id="RHEA:41080"/>
    </physiologicalReaction>
</comment>
<evidence type="ECO:0000256" key="4">
    <source>
        <dbReference type="ARBA" id="ARBA00005175"/>
    </source>
</evidence>
<dbReference type="PANTHER" id="PTHR12358">
    <property type="entry name" value="SPHINGOSINE KINASE"/>
    <property type="match status" value="1"/>
</dbReference>
<keyword evidence="13" id="KW-0472">Membrane</keyword>
<comment type="catalytic activity">
    <reaction evidence="26">
        <text>a 2-acylglycerol + ATP = a 2-acyl-sn-glycerol 3-phosphate + ADP + H(+)</text>
        <dbReference type="Rhea" id="RHEA:39847"/>
        <dbReference type="ChEBI" id="CHEBI:15378"/>
        <dbReference type="ChEBI" id="CHEBI:17389"/>
        <dbReference type="ChEBI" id="CHEBI:30616"/>
        <dbReference type="ChEBI" id="CHEBI:64982"/>
        <dbReference type="ChEBI" id="CHEBI:456216"/>
    </reaction>
    <physiologicalReaction direction="left-to-right" evidence="26">
        <dbReference type="Rhea" id="RHEA:39848"/>
    </physiologicalReaction>
</comment>
<evidence type="ECO:0000256" key="1">
    <source>
        <dbReference type="ARBA" id="ARBA00001946"/>
    </source>
</evidence>
<dbReference type="PROSITE" id="PS50146">
    <property type="entry name" value="DAGK"/>
    <property type="match status" value="1"/>
</dbReference>
<dbReference type="EC" id="2.7.1.94" evidence="23"/>
<comment type="catalytic activity">
    <reaction evidence="20">
        <text>1-hexadecanoyl-sn-glycerol + ATP = 1-hexadecanoyl-sn-glycero-3-phosphate + ADP + H(+)</text>
        <dbReference type="Rhea" id="RHEA:43308"/>
        <dbReference type="ChEBI" id="CHEBI:15378"/>
        <dbReference type="ChEBI" id="CHEBI:30616"/>
        <dbReference type="ChEBI" id="CHEBI:57518"/>
        <dbReference type="ChEBI" id="CHEBI:75542"/>
        <dbReference type="ChEBI" id="CHEBI:456216"/>
    </reaction>
    <physiologicalReaction direction="left-to-right" evidence="20">
        <dbReference type="Rhea" id="RHEA:43309"/>
    </physiologicalReaction>
</comment>
<dbReference type="GO" id="GO:0004143">
    <property type="term" value="F:ATP-dependent diacylglycerol kinase activity"/>
    <property type="evidence" value="ECO:0007669"/>
    <property type="project" value="UniProtKB-EC"/>
</dbReference>
<dbReference type="GO" id="GO:0001729">
    <property type="term" value="F:ceramide kinase activity"/>
    <property type="evidence" value="ECO:0007669"/>
    <property type="project" value="UniProtKB-EC"/>
</dbReference>
<dbReference type="GO" id="GO:0046512">
    <property type="term" value="P:sphingosine biosynthetic process"/>
    <property type="evidence" value="ECO:0007669"/>
    <property type="project" value="TreeGrafter"/>
</dbReference>
<dbReference type="InterPro" id="IPR017438">
    <property type="entry name" value="ATP-NAD_kinase_N"/>
</dbReference>
<evidence type="ECO:0000256" key="19">
    <source>
        <dbReference type="ARBA" id="ARBA00024556"/>
    </source>
</evidence>
<comment type="catalytic activity">
    <reaction evidence="29">
        <text>N-(hexanoyl)sphing-4-enine + ATP = N-hexanoylsphing-4-enine 1-phosphate + ADP + H(+)</text>
        <dbReference type="Rhea" id="RHEA:43312"/>
        <dbReference type="ChEBI" id="CHEBI:15378"/>
        <dbReference type="ChEBI" id="CHEBI:30616"/>
        <dbReference type="ChEBI" id="CHEBI:63867"/>
        <dbReference type="ChEBI" id="CHEBI:82959"/>
        <dbReference type="ChEBI" id="CHEBI:456216"/>
    </reaction>
    <physiologicalReaction direction="left-to-right" evidence="29">
        <dbReference type="Rhea" id="RHEA:43313"/>
    </physiologicalReaction>
</comment>
<dbReference type="Pfam" id="PF00781">
    <property type="entry name" value="DAGK_cat"/>
    <property type="match status" value="1"/>
</dbReference>
<evidence type="ECO:0000256" key="28">
    <source>
        <dbReference type="ARBA" id="ARBA00048663"/>
    </source>
</evidence>
<accession>A0A8S4S0Y9</accession>
<dbReference type="AlphaFoldDB" id="A0A8S4S0Y9"/>
<evidence type="ECO:0000256" key="29">
    <source>
        <dbReference type="ARBA" id="ARBA00048876"/>
    </source>
</evidence>
<evidence type="ECO:0000256" key="13">
    <source>
        <dbReference type="ARBA" id="ARBA00023136"/>
    </source>
</evidence>
<dbReference type="GO" id="GO:0005524">
    <property type="term" value="F:ATP binding"/>
    <property type="evidence" value="ECO:0007669"/>
    <property type="project" value="UniProtKB-KW"/>
</dbReference>
<comment type="similarity">
    <text evidence="21">Belongs to the AGK family.</text>
</comment>
<dbReference type="SUPFAM" id="SSF111331">
    <property type="entry name" value="NAD kinase/diacylglycerol kinase-like"/>
    <property type="match status" value="1"/>
</dbReference>
<reference evidence="31" key="1">
    <citation type="submission" date="2022-03" db="EMBL/GenBank/DDBJ databases">
        <authorList>
            <person name="Lindestad O."/>
        </authorList>
    </citation>
    <scope>NUCLEOTIDE SEQUENCE</scope>
</reference>
<dbReference type="EC" id="2.7.1.107" evidence="5"/>
<dbReference type="InterPro" id="IPR050187">
    <property type="entry name" value="Lipid_Phosphate_FormReg"/>
</dbReference>
<dbReference type="GO" id="GO:0047620">
    <property type="term" value="F:acylglycerol kinase activity"/>
    <property type="evidence" value="ECO:0007669"/>
    <property type="project" value="UniProtKB-EC"/>
</dbReference>
<evidence type="ECO:0000256" key="5">
    <source>
        <dbReference type="ARBA" id="ARBA00012133"/>
    </source>
</evidence>
<evidence type="ECO:0000256" key="3">
    <source>
        <dbReference type="ARBA" id="ARBA00004637"/>
    </source>
</evidence>
<keyword evidence="10" id="KW-0067">ATP-binding</keyword>
<sequence>MERIIKIGKTLRNNWKKSVLGAVVLLYGAATAKEKYEISILMQAACKEAVKYGDSVIPMDRNPTLVTVILNPVANKRKAKKDFEKYCEPLLHLAGLQVDVIQTTSEGHAKEIVESLHGTEAIIVAGGDGTLSETVTGLLRRNDEANRFPLGILPLGRTNSLGNTLFPGGEGTDRVKQLIQACMAIIENNTTWKNVMKIEPVANEDEVPSKPIYALTSIEWGAFRDTLARKDKYWIYGPLREYVSYIFNGYKDSICWNCCGTLKYTPPCSGCSNCLRRKPVIKRKWAFFMPTTHQQTLPQTNWASVENPECTITNELCFKTCDFQIKPNVSDGLPMLIVGLGKNNYSYIEFVSDGWRRAKYGDNIPEVVKARTVELQPLDNKPDLVLSIDQEEFEVKPVKITLLPNMVKFFCRSEIKG</sequence>
<dbReference type="GO" id="GO:0005743">
    <property type="term" value="C:mitochondrial inner membrane"/>
    <property type="evidence" value="ECO:0007669"/>
    <property type="project" value="UniProtKB-SubCell"/>
</dbReference>
<name>A0A8S4S0Y9_9NEOP</name>
<dbReference type="EC" id="2.7.1.138" evidence="22"/>
<dbReference type="PANTHER" id="PTHR12358:SF31">
    <property type="entry name" value="ACYLGLYCEROL KINASE, MITOCHONDRIAL"/>
    <property type="match status" value="1"/>
</dbReference>
<evidence type="ECO:0000256" key="12">
    <source>
        <dbReference type="ARBA" id="ARBA00023128"/>
    </source>
</evidence>
<comment type="catalytic activity">
    <reaction evidence="16">
        <text>1-(5Z,8Z,11Z,14Z-eicosatetraenoyl)-sn-glycerol + ATP = 1-(5Z,8Z,11Z,14Z-eicosatetraenoyl)-sn-glycero-3-phosphate + ADP + H(+)</text>
        <dbReference type="Rhea" id="RHEA:43328"/>
        <dbReference type="ChEBI" id="CHEBI:15378"/>
        <dbReference type="ChEBI" id="CHEBI:30616"/>
        <dbReference type="ChEBI" id="CHEBI:34071"/>
        <dbReference type="ChEBI" id="CHEBI:74938"/>
        <dbReference type="ChEBI" id="CHEBI:456216"/>
    </reaction>
    <physiologicalReaction direction="left-to-right" evidence="16">
        <dbReference type="Rhea" id="RHEA:43329"/>
    </physiologicalReaction>
</comment>
<dbReference type="OrthoDB" id="9979394at2759"/>
<evidence type="ECO:0000313" key="32">
    <source>
        <dbReference type="Proteomes" id="UP000838756"/>
    </source>
</evidence>
<organism evidence="31 32">
    <name type="scientific">Pararge aegeria aegeria</name>
    <dbReference type="NCBI Taxonomy" id="348720"/>
    <lineage>
        <taxon>Eukaryota</taxon>
        <taxon>Metazoa</taxon>
        <taxon>Ecdysozoa</taxon>
        <taxon>Arthropoda</taxon>
        <taxon>Hexapoda</taxon>
        <taxon>Insecta</taxon>
        <taxon>Pterygota</taxon>
        <taxon>Neoptera</taxon>
        <taxon>Endopterygota</taxon>
        <taxon>Lepidoptera</taxon>
        <taxon>Glossata</taxon>
        <taxon>Ditrysia</taxon>
        <taxon>Papilionoidea</taxon>
        <taxon>Nymphalidae</taxon>
        <taxon>Satyrinae</taxon>
        <taxon>Satyrini</taxon>
        <taxon>Parargina</taxon>
        <taxon>Pararge</taxon>
    </lineage>
</organism>
<evidence type="ECO:0000256" key="21">
    <source>
        <dbReference type="ARBA" id="ARBA00025749"/>
    </source>
</evidence>
<dbReference type="InterPro" id="IPR001206">
    <property type="entry name" value="Diacylglycerol_kinase_cat_dom"/>
</dbReference>
<evidence type="ECO:0000256" key="23">
    <source>
        <dbReference type="ARBA" id="ARBA00026098"/>
    </source>
</evidence>
<comment type="subcellular location">
    <subcellularLocation>
        <location evidence="3">Mitochondrion inner membrane</location>
        <topology evidence="3">Peripheral membrane protein</topology>
    </subcellularLocation>
    <subcellularLocation>
        <location evidence="2">Mitochondrion intermembrane space</location>
    </subcellularLocation>
</comment>
<evidence type="ECO:0000256" key="8">
    <source>
        <dbReference type="ARBA" id="ARBA00022777"/>
    </source>
</evidence>
<evidence type="ECO:0000256" key="15">
    <source>
        <dbReference type="ARBA" id="ARBA00023411"/>
    </source>
</evidence>
<keyword evidence="7" id="KW-0547">Nucleotide-binding</keyword>
<dbReference type="InterPro" id="IPR016064">
    <property type="entry name" value="NAD/diacylglycerol_kinase_sf"/>
</dbReference>
<dbReference type="SMART" id="SM00046">
    <property type="entry name" value="DAGKc"/>
    <property type="match status" value="1"/>
</dbReference>
<keyword evidence="9" id="KW-0999">Mitochondrion inner membrane</keyword>
<gene>
    <name evidence="31" type="primary">jg3911</name>
    <name evidence="31" type="ORF">PAEG_LOCUS18002</name>
</gene>
<dbReference type="InterPro" id="IPR045579">
    <property type="entry name" value="AGK_C"/>
</dbReference>
<protein>
    <recommendedName>
        <fullName evidence="24">Acylglycerol kinase, mitochondrial</fullName>
        <ecNumber evidence="5">2.7.1.107</ecNumber>
        <ecNumber evidence="22">2.7.1.138</ecNumber>
        <ecNumber evidence="23">2.7.1.94</ecNumber>
    </recommendedName>
    <alternativeName>
        <fullName evidence="25">Multiple substrate lipid kinase</fullName>
    </alternativeName>
</protein>
<evidence type="ECO:0000256" key="24">
    <source>
        <dbReference type="ARBA" id="ARBA00026142"/>
    </source>
</evidence>
<evidence type="ECO:0000256" key="26">
    <source>
        <dbReference type="ARBA" id="ARBA00044480"/>
    </source>
</evidence>
<evidence type="ECO:0000256" key="9">
    <source>
        <dbReference type="ARBA" id="ARBA00022792"/>
    </source>
</evidence>
<evidence type="ECO:0000256" key="20">
    <source>
        <dbReference type="ARBA" id="ARBA00024636"/>
    </source>
</evidence>
<dbReference type="Pfam" id="PF19712">
    <property type="entry name" value="AGK_C"/>
    <property type="match status" value="1"/>
</dbReference>
<evidence type="ECO:0000256" key="22">
    <source>
        <dbReference type="ARBA" id="ARBA00026096"/>
    </source>
</evidence>
<feature type="domain" description="DAGKc" evidence="30">
    <location>
        <begin position="61"/>
        <end position="203"/>
    </location>
</feature>
<dbReference type="EMBL" id="CAKXAJ010025582">
    <property type="protein sequence ID" value="CAH2241575.1"/>
    <property type="molecule type" value="Genomic_DNA"/>
</dbReference>
<keyword evidence="12" id="KW-0496">Mitochondrion</keyword>
<evidence type="ECO:0000256" key="14">
    <source>
        <dbReference type="ARBA" id="ARBA00023371"/>
    </source>
</evidence>
<proteinExistence type="inferred from homology"/>
<evidence type="ECO:0000256" key="18">
    <source>
        <dbReference type="ARBA" id="ARBA00024512"/>
    </source>
</evidence>
<evidence type="ECO:0000256" key="2">
    <source>
        <dbReference type="ARBA" id="ARBA00004569"/>
    </source>
</evidence>
<comment type="catalytic activity">
    <reaction evidence="19">
        <text>2-(5Z,8Z,11Z,14Z-eicosatetraenoyl)-glycerol + ATP = 2-(5Z,8Z,11Z,14Z-eicosatetraenoyl)-sn-glycero-3-phosphate + ADP + H(+)</text>
        <dbReference type="Rhea" id="RHEA:43316"/>
        <dbReference type="ChEBI" id="CHEBI:15378"/>
        <dbReference type="ChEBI" id="CHEBI:30616"/>
        <dbReference type="ChEBI" id="CHEBI:52392"/>
        <dbReference type="ChEBI" id="CHEBI:78209"/>
        <dbReference type="ChEBI" id="CHEBI:456216"/>
    </reaction>
    <physiologicalReaction direction="left-to-right" evidence="19">
        <dbReference type="Rhea" id="RHEA:43317"/>
    </physiologicalReaction>
</comment>
<comment type="catalytic activity">
    <reaction evidence="18">
        <text>a 1-acyl-sn-glycerol + ATP = a 1-acyl-sn-glycero-3-phosphate + ADP + H(+)</text>
        <dbReference type="Rhea" id="RHEA:33747"/>
        <dbReference type="ChEBI" id="CHEBI:15378"/>
        <dbReference type="ChEBI" id="CHEBI:30616"/>
        <dbReference type="ChEBI" id="CHEBI:57970"/>
        <dbReference type="ChEBI" id="CHEBI:64683"/>
        <dbReference type="ChEBI" id="CHEBI:456216"/>
    </reaction>
    <physiologicalReaction direction="left-to-right" evidence="18">
        <dbReference type="Rhea" id="RHEA:33748"/>
    </physiologicalReaction>
</comment>
<keyword evidence="32" id="KW-1185">Reference proteome</keyword>
<comment type="pathway">
    <text evidence="4">Lipid metabolism; glycerolipid metabolism.</text>
</comment>
<comment type="catalytic activity">
    <reaction evidence="15">
        <text>a 1,2-diacyl-sn-glycerol + ATP = a 1,2-diacyl-sn-glycero-3-phosphate + ADP + H(+)</text>
        <dbReference type="Rhea" id="RHEA:10272"/>
        <dbReference type="ChEBI" id="CHEBI:15378"/>
        <dbReference type="ChEBI" id="CHEBI:17815"/>
        <dbReference type="ChEBI" id="CHEBI:30616"/>
        <dbReference type="ChEBI" id="CHEBI:58608"/>
        <dbReference type="ChEBI" id="CHEBI:456216"/>
        <dbReference type="EC" id="2.7.1.107"/>
    </reaction>
    <physiologicalReaction direction="left-to-right" evidence="15">
        <dbReference type="Rhea" id="RHEA:10273"/>
    </physiologicalReaction>
</comment>
<evidence type="ECO:0000256" key="6">
    <source>
        <dbReference type="ARBA" id="ARBA00022679"/>
    </source>
</evidence>
<dbReference type="Proteomes" id="UP000838756">
    <property type="component" value="Unassembled WGS sequence"/>
</dbReference>
<comment type="catalytic activity">
    <reaction evidence="28">
        <text>a monoacylglycerol + ATP = a monoacyl-sn-glycero-3-phosphate + ADP + H(+)</text>
        <dbReference type="Rhea" id="RHEA:19293"/>
        <dbReference type="ChEBI" id="CHEBI:15378"/>
        <dbReference type="ChEBI" id="CHEBI:17408"/>
        <dbReference type="ChEBI" id="CHEBI:30616"/>
        <dbReference type="ChEBI" id="CHEBI:77589"/>
        <dbReference type="ChEBI" id="CHEBI:456216"/>
        <dbReference type="EC" id="2.7.1.94"/>
    </reaction>
    <physiologicalReaction direction="left-to-right" evidence="28">
        <dbReference type="Rhea" id="RHEA:19294"/>
    </physiologicalReaction>
</comment>
<dbReference type="GO" id="GO:0046513">
    <property type="term" value="P:ceramide biosynthetic process"/>
    <property type="evidence" value="ECO:0007669"/>
    <property type="project" value="TreeGrafter"/>
</dbReference>
<evidence type="ECO:0000259" key="30">
    <source>
        <dbReference type="PROSITE" id="PS50146"/>
    </source>
</evidence>
<evidence type="ECO:0000256" key="10">
    <source>
        <dbReference type="ARBA" id="ARBA00022840"/>
    </source>
</evidence>
<keyword evidence="11" id="KW-0443">Lipid metabolism</keyword>
<comment type="cofactor">
    <cofactor evidence="1">
        <name>Mg(2+)</name>
        <dbReference type="ChEBI" id="CHEBI:18420"/>
    </cofactor>
</comment>
<comment type="catalytic activity">
    <reaction evidence="14">
        <text>1,2-di-(9Z-octadecenoyl)-sn-glycerol + ATP = 1,2-di-(9Z-octadecenoyl)-sn-glycero-3-phosphate + ADP + H(+)</text>
        <dbReference type="Rhea" id="RHEA:40327"/>
        <dbReference type="ChEBI" id="CHEBI:15378"/>
        <dbReference type="ChEBI" id="CHEBI:30616"/>
        <dbReference type="ChEBI" id="CHEBI:52333"/>
        <dbReference type="ChEBI" id="CHEBI:74546"/>
        <dbReference type="ChEBI" id="CHEBI:456216"/>
    </reaction>
    <physiologicalReaction direction="left-to-right" evidence="14">
        <dbReference type="Rhea" id="RHEA:40328"/>
    </physiologicalReaction>
</comment>
<keyword evidence="8" id="KW-0418">Kinase</keyword>
<evidence type="ECO:0000256" key="17">
    <source>
        <dbReference type="ARBA" id="ARBA00024505"/>
    </source>
</evidence>
<evidence type="ECO:0000256" key="27">
    <source>
        <dbReference type="ARBA" id="ARBA00048034"/>
    </source>
</evidence>
<evidence type="ECO:0000256" key="16">
    <source>
        <dbReference type="ARBA" id="ARBA00024483"/>
    </source>
</evidence>
<comment type="catalytic activity">
    <reaction evidence="27">
        <text>an N-acylsphing-4-enine + ATP = an N-acylsphing-4-enine 1-phosphate + ADP + H(+)</text>
        <dbReference type="Rhea" id="RHEA:17929"/>
        <dbReference type="ChEBI" id="CHEBI:15378"/>
        <dbReference type="ChEBI" id="CHEBI:30616"/>
        <dbReference type="ChEBI" id="CHEBI:52639"/>
        <dbReference type="ChEBI" id="CHEBI:57674"/>
        <dbReference type="ChEBI" id="CHEBI:456216"/>
        <dbReference type="EC" id="2.7.1.138"/>
    </reaction>
    <physiologicalReaction direction="left-to-right" evidence="27">
        <dbReference type="Rhea" id="RHEA:17930"/>
    </physiologicalReaction>
</comment>
<evidence type="ECO:0000256" key="25">
    <source>
        <dbReference type="ARBA" id="ARBA00030553"/>
    </source>
</evidence>